<dbReference type="RefSeq" id="WP_051120299.1">
    <property type="nucleotide sequence ID" value="NZ_CP140152.1"/>
</dbReference>
<dbReference type="Proteomes" id="UP001326110">
    <property type="component" value="Chromosome"/>
</dbReference>
<proteinExistence type="predicted"/>
<gene>
    <name evidence="3" type="ORF">SR858_21320</name>
</gene>
<evidence type="ECO:0000313" key="4">
    <source>
        <dbReference type="Proteomes" id="UP001326110"/>
    </source>
</evidence>
<protein>
    <submittedName>
        <fullName evidence="3">PEPxxWA-CTERM sorting domain-containing protein</fullName>
    </submittedName>
</protein>
<evidence type="ECO:0000256" key="1">
    <source>
        <dbReference type="SAM" id="SignalP"/>
    </source>
</evidence>
<dbReference type="PROSITE" id="PS51257">
    <property type="entry name" value="PROKAR_LIPOPROTEIN"/>
    <property type="match status" value="1"/>
</dbReference>
<dbReference type="NCBIfam" id="NF035944">
    <property type="entry name" value="PEPxxWA-CTERM"/>
    <property type="match status" value="1"/>
</dbReference>
<reference evidence="3 4" key="1">
    <citation type="submission" date="2023-11" db="EMBL/GenBank/DDBJ databases">
        <title>MicrobeMod: A computational toolkit for identifying prokaryotic methylation and restriction-modification with nanopore sequencing.</title>
        <authorList>
            <person name="Crits-Christoph A."/>
            <person name="Kang S.C."/>
            <person name="Lee H."/>
            <person name="Ostrov N."/>
        </authorList>
    </citation>
    <scope>NUCLEOTIDE SEQUENCE [LARGE SCALE GENOMIC DNA]</scope>
    <source>
        <strain evidence="3 4">ATCC 25935</strain>
    </source>
</reference>
<dbReference type="EMBL" id="CP140152">
    <property type="protein sequence ID" value="WQH03564.1"/>
    <property type="molecule type" value="Genomic_DNA"/>
</dbReference>
<dbReference type="GeneID" id="43166584"/>
<keyword evidence="1" id="KW-0732">Signal</keyword>
<accession>A0ABZ0XV63</accession>
<dbReference type="Pfam" id="PF07589">
    <property type="entry name" value="PEP-CTERM"/>
    <property type="match status" value="1"/>
</dbReference>
<feature type="domain" description="Ice-binding protein C-terminal" evidence="2">
    <location>
        <begin position="221"/>
        <end position="244"/>
    </location>
</feature>
<keyword evidence="4" id="KW-1185">Reference proteome</keyword>
<dbReference type="InterPro" id="IPR013424">
    <property type="entry name" value="Ice-binding_C"/>
</dbReference>
<organism evidence="3 4">
    <name type="scientific">Duganella zoogloeoides</name>
    <dbReference type="NCBI Taxonomy" id="75659"/>
    <lineage>
        <taxon>Bacteria</taxon>
        <taxon>Pseudomonadati</taxon>
        <taxon>Pseudomonadota</taxon>
        <taxon>Betaproteobacteria</taxon>
        <taxon>Burkholderiales</taxon>
        <taxon>Oxalobacteraceae</taxon>
        <taxon>Telluria group</taxon>
        <taxon>Duganella</taxon>
    </lineage>
</organism>
<sequence>MTLNKAMMAVMLSLAGSAACAAGGSTTVDFSNGNEGWYGLEAADGNGGSGIDTSMGHGAPALRTVIENFGISFGTTTNTAFLGDYSAKGPVTLGLDIKANEIKYFNQDVARDVVVELRDYGNTPAGMPYSSVWYKLGTIDATQDWQHLSVTIADPTATGLPAGWGGYGSTDDGAGPKLPDGRSFADVLASVDEVVFGTFVPGYMYGFTNFDVAVDNISVTAVPEPSTYAMMIGGLGLIGWMRRRQQSRAVPGSGSLAA</sequence>
<feature type="signal peptide" evidence="1">
    <location>
        <begin position="1"/>
        <end position="21"/>
    </location>
</feature>
<feature type="chain" id="PRO_5046881751" evidence="1">
    <location>
        <begin position="22"/>
        <end position="258"/>
    </location>
</feature>
<evidence type="ECO:0000259" key="2">
    <source>
        <dbReference type="Pfam" id="PF07589"/>
    </source>
</evidence>
<dbReference type="NCBIfam" id="TIGR02595">
    <property type="entry name" value="PEP_CTERM"/>
    <property type="match status" value="1"/>
</dbReference>
<name>A0ABZ0XV63_9BURK</name>
<evidence type="ECO:0000313" key="3">
    <source>
        <dbReference type="EMBL" id="WQH03564.1"/>
    </source>
</evidence>